<protein>
    <submittedName>
        <fullName evidence="1">Uncharacterized protein</fullName>
    </submittedName>
</protein>
<dbReference type="AlphaFoldDB" id="A0A3P7MPV8"/>
<evidence type="ECO:0000313" key="1">
    <source>
        <dbReference type="EMBL" id="VDN25793.1"/>
    </source>
</evidence>
<sequence>MGLSNENRASMKVLWFILGASGDVLNGFSEKDLAVIEEEVVSPMFSEAVIPSLFSHKAVPTECKRFLFAQKVSCYWII</sequence>
<name>A0A3P7MPV8_CYLGO</name>
<accession>A0A3P7MPV8</accession>
<keyword evidence="2" id="KW-1185">Reference proteome</keyword>
<evidence type="ECO:0000313" key="2">
    <source>
        <dbReference type="Proteomes" id="UP000271889"/>
    </source>
</evidence>
<proteinExistence type="predicted"/>
<gene>
    <name evidence="1" type="ORF">CGOC_LOCUS10199</name>
</gene>
<organism evidence="1 2">
    <name type="scientific">Cylicostephanus goldi</name>
    <name type="common">Nematode worm</name>
    <dbReference type="NCBI Taxonomy" id="71465"/>
    <lineage>
        <taxon>Eukaryota</taxon>
        <taxon>Metazoa</taxon>
        <taxon>Ecdysozoa</taxon>
        <taxon>Nematoda</taxon>
        <taxon>Chromadorea</taxon>
        <taxon>Rhabditida</taxon>
        <taxon>Rhabditina</taxon>
        <taxon>Rhabditomorpha</taxon>
        <taxon>Strongyloidea</taxon>
        <taxon>Strongylidae</taxon>
        <taxon>Cylicostephanus</taxon>
    </lineage>
</organism>
<reference evidence="1 2" key="1">
    <citation type="submission" date="2018-11" db="EMBL/GenBank/DDBJ databases">
        <authorList>
            <consortium name="Pathogen Informatics"/>
        </authorList>
    </citation>
    <scope>NUCLEOTIDE SEQUENCE [LARGE SCALE GENOMIC DNA]</scope>
</reference>
<dbReference type="Proteomes" id="UP000271889">
    <property type="component" value="Unassembled WGS sequence"/>
</dbReference>
<dbReference type="EMBL" id="UYRV01110150">
    <property type="protein sequence ID" value="VDN25793.1"/>
    <property type="molecule type" value="Genomic_DNA"/>
</dbReference>